<name>A0A7C8UC25_ORBOL</name>
<accession>A0A7C8UC25</accession>
<sequence>MASLLNNLQTAFLGLKQLEWLYLRGEMFHPSYFITPPPKVKTLKIKCVVSVAWWRRFANAELKGVKELIIYNSKVETASWMSELDKDDYEIEQDDDEYGMTYAATPKEFDLGSVKVEGLREFWLQGGFRPRDLGECIAKAAKGGISILGDLFAVPEGEVLRGQREGLGS</sequence>
<comment type="caution">
    <text evidence="1">The sequence shown here is derived from an EMBL/GenBank/DDBJ whole genome shotgun (WGS) entry which is preliminary data.</text>
</comment>
<proteinExistence type="predicted"/>
<organism evidence="1 3">
    <name type="scientific">Orbilia oligospora</name>
    <name type="common">Nematode-trapping fungus</name>
    <name type="synonym">Arthrobotrys oligospora</name>
    <dbReference type="NCBI Taxonomy" id="2813651"/>
    <lineage>
        <taxon>Eukaryota</taxon>
        <taxon>Fungi</taxon>
        <taxon>Dikarya</taxon>
        <taxon>Ascomycota</taxon>
        <taxon>Pezizomycotina</taxon>
        <taxon>Orbiliomycetes</taxon>
        <taxon>Orbiliales</taxon>
        <taxon>Orbiliaceae</taxon>
        <taxon>Orbilia</taxon>
    </lineage>
</organism>
<evidence type="ECO:0000313" key="3">
    <source>
        <dbReference type="Proteomes" id="UP000472727"/>
    </source>
</evidence>
<evidence type="ECO:0000313" key="2">
    <source>
        <dbReference type="EMBL" id="KAF3196731.1"/>
    </source>
</evidence>
<dbReference type="Proteomes" id="UP000614610">
    <property type="component" value="Unassembled WGS sequence"/>
</dbReference>
<evidence type="ECO:0000313" key="1">
    <source>
        <dbReference type="EMBL" id="KAF3195451.1"/>
    </source>
</evidence>
<dbReference type="EMBL" id="WIWS01000260">
    <property type="protein sequence ID" value="KAF3195451.1"/>
    <property type="molecule type" value="Genomic_DNA"/>
</dbReference>
<dbReference type="EMBL" id="WIWT01000202">
    <property type="protein sequence ID" value="KAF3196731.1"/>
    <property type="molecule type" value="Genomic_DNA"/>
</dbReference>
<dbReference type="Proteomes" id="UP000472727">
    <property type="component" value="Unassembled WGS sequence"/>
</dbReference>
<protein>
    <submittedName>
        <fullName evidence="1">Uncharacterized protein</fullName>
    </submittedName>
</protein>
<dbReference type="OrthoDB" id="5305733at2759"/>
<dbReference type="AlphaFoldDB" id="A0A7C8UC25"/>
<reference evidence="1 3" key="1">
    <citation type="submission" date="2019-06" db="EMBL/GenBank/DDBJ databases">
        <authorList>
            <person name="Palmer J.M."/>
        </authorList>
    </citation>
    <scope>NUCLEOTIDE SEQUENCE [LARGE SCALE GENOMIC DNA]</scope>
    <source>
        <strain evidence="1 3">TWF106</strain>
        <strain evidence="2">TWF679</strain>
    </source>
</reference>
<gene>
    <name evidence="1" type="ORF">TWF106_005731</name>
    <name evidence="2" type="ORF">TWF679_004518</name>
</gene>